<dbReference type="GO" id="GO:0006281">
    <property type="term" value="P:DNA repair"/>
    <property type="evidence" value="ECO:0007669"/>
    <property type="project" value="UniProtKB-KW"/>
</dbReference>
<dbReference type="SMART" id="SM00986">
    <property type="entry name" value="UDG"/>
    <property type="match status" value="1"/>
</dbReference>
<keyword evidence="6" id="KW-0378">Hydrolase</keyword>
<dbReference type="Pfam" id="PF03167">
    <property type="entry name" value="UDG"/>
    <property type="match status" value="1"/>
</dbReference>
<dbReference type="GO" id="GO:0097506">
    <property type="term" value="F:deaminated base DNA N-glycosylase activity"/>
    <property type="evidence" value="ECO:0007669"/>
    <property type="project" value="UniProtKB-ARBA"/>
</dbReference>
<keyword evidence="7" id="KW-0408">Iron</keyword>
<protein>
    <recommendedName>
        <fullName evidence="2">Type-4 uracil-DNA glycosylase</fullName>
    </recommendedName>
</protein>
<reference evidence="11 12" key="6">
    <citation type="journal article" date="2011" name="Appl. Environ. Microbiol.">
        <title>Involvement of the azorhizobial chromosome partition gene (parA) in the onset of bacteroid differentiation during Sesbania rostrata stem nodule development.</title>
        <authorList>
            <person name="Liu CT."/>
            <person name="Lee KB."/>
            <person name="Wang YS."/>
            <person name="Peng MH."/>
            <person name="Lee KT."/>
            <person name="Suzuki S."/>
            <person name="Suzuki T."/>
            <person name="Oyaizu H."/>
        </authorList>
    </citation>
    <scope>NUCLEOTIDE SEQUENCE [LARGE SCALE GENOMIC DNA]</scope>
    <source>
        <strain evidence="12">ATCC 43989 / DSM 5975 / JCM 20966 / LMG 6465 / NBRC 14845 / NCIMB 13405 / ORS 571</strain>
    </source>
</reference>
<dbReference type="KEGG" id="azc:AZC_0251"/>
<keyword evidence="3" id="KW-0004">4Fe-4S</keyword>
<evidence type="ECO:0000256" key="5">
    <source>
        <dbReference type="ARBA" id="ARBA00022763"/>
    </source>
</evidence>
<evidence type="ECO:0000256" key="2">
    <source>
        <dbReference type="ARBA" id="ARBA00019403"/>
    </source>
</evidence>
<dbReference type="HOGENOM" id="CLU_044815_1_3_5"/>
<keyword evidence="9" id="KW-0234">DNA repair</keyword>
<evidence type="ECO:0000256" key="3">
    <source>
        <dbReference type="ARBA" id="ARBA00022485"/>
    </source>
</evidence>
<evidence type="ECO:0000256" key="1">
    <source>
        <dbReference type="ARBA" id="ARBA00006521"/>
    </source>
</evidence>
<dbReference type="PANTHER" id="PTHR33693">
    <property type="entry name" value="TYPE-5 URACIL-DNA GLYCOSYLASE"/>
    <property type="match status" value="1"/>
</dbReference>
<name>A8IJ52_AZOC5</name>
<organism evidence="11 12">
    <name type="scientific">Azorhizobium caulinodans (strain ATCC 43989 / DSM 5975 / JCM 20966 / LMG 6465 / NBRC 14845 / NCIMB 13405 / ORS 571)</name>
    <dbReference type="NCBI Taxonomy" id="438753"/>
    <lineage>
        <taxon>Bacteria</taxon>
        <taxon>Pseudomonadati</taxon>
        <taxon>Pseudomonadota</taxon>
        <taxon>Alphaproteobacteria</taxon>
        <taxon>Hyphomicrobiales</taxon>
        <taxon>Xanthobacteraceae</taxon>
        <taxon>Azorhizobium</taxon>
    </lineage>
</organism>
<comment type="similarity">
    <text evidence="1">Belongs to the uracil-DNA glycosylase (UDG) superfamily. Type 4 (UDGa) family.</text>
</comment>
<dbReference type="InterPro" id="IPR005122">
    <property type="entry name" value="Uracil-DNA_glycosylase-like"/>
</dbReference>
<reference evidence="11 12" key="5">
    <citation type="journal article" date="2010" name="Appl. Environ. Microbiol.">
        <title>phrR-like gene praR of Azorhizobium caulinodans ORS571 is essential for symbiosis with Sesbania rostrata and is involved in expression of reb genes.</title>
        <authorList>
            <person name="Akiba N."/>
            <person name="Aono T."/>
            <person name="Toyazaki H."/>
            <person name="Sato S."/>
            <person name="Oyaizu H."/>
        </authorList>
    </citation>
    <scope>NUCLEOTIDE SEQUENCE [LARGE SCALE GENOMIC DNA]</scope>
    <source>
        <strain evidence="12">ATCC 43989 / DSM 5975 / JCM 20966 / LMG 6465 / NBRC 14845 / NCIMB 13405 / ORS 571</strain>
    </source>
</reference>
<dbReference type="EMBL" id="AP009384">
    <property type="protein sequence ID" value="BAF86249.1"/>
    <property type="molecule type" value="Genomic_DNA"/>
</dbReference>
<dbReference type="GO" id="GO:0046872">
    <property type="term" value="F:metal ion binding"/>
    <property type="evidence" value="ECO:0007669"/>
    <property type="project" value="UniProtKB-KW"/>
</dbReference>
<dbReference type="NCBIfam" id="TIGR00758">
    <property type="entry name" value="UDG_fam4"/>
    <property type="match status" value="1"/>
</dbReference>
<feature type="domain" description="Uracil-DNA glycosylase-like" evidence="10">
    <location>
        <begin position="31"/>
        <end position="187"/>
    </location>
</feature>
<evidence type="ECO:0000313" key="11">
    <source>
        <dbReference type="EMBL" id="BAF86249.1"/>
    </source>
</evidence>
<evidence type="ECO:0000313" key="12">
    <source>
        <dbReference type="Proteomes" id="UP000000270"/>
    </source>
</evidence>
<dbReference type="PANTHER" id="PTHR33693:SF9">
    <property type="entry name" value="TYPE-4 URACIL-DNA GLYCOSYLASE"/>
    <property type="match status" value="1"/>
</dbReference>
<evidence type="ECO:0000259" key="10">
    <source>
        <dbReference type="SMART" id="SM00986"/>
    </source>
</evidence>
<sequence>MTGPEALAALARDAANCIRCPLYRDATQTVFGEGAADAPLMLVGEQPGDQEDRKGHPFVGPAGGVLDRALEAAGIARGAVYVTNAVKHFKFERRGKRRLHKGPNAGEIAACRWWLDRELALVRPSLVVALGASAAHALLGRAVTISRTRGRVMEASGDVRLLVTTHPSAILRVPDAEARAKAFDALVADLVVAREVA</sequence>
<keyword evidence="5" id="KW-0227">DNA damage</keyword>
<proteinExistence type="inferred from homology"/>
<keyword evidence="8" id="KW-0411">Iron-sulfur</keyword>
<reference evidence="11 12" key="4">
    <citation type="journal article" date="2009" name="Appl. Environ. Microbiol.">
        <title>Comparative genome-wide transcriptional profiling of Azorhizobium caulinodans ORS571 grown under free-living and symbiotic conditions.</title>
        <authorList>
            <person name="Tsukada S."/>
            <person name="Aono T."/>
            <person name="Akiba N."/>
            <person name="Lee KB."/>
            <person name="Liu CT."/>
            <person name="Toyazaki H."/>
            <person name="Oyaizu H."/>
        </authorList>
    </citation>
    <scope>NUCLEOTIDE SEQUENCE [LARGE SCALE GENOMIC DNA]</scope>
    <source>
        <strain evidence="12">ATCC 43989 / DSM 5975 / JCM 20966 / LMG 6465 / NBRC 14845 / NCIMB 13405 / ORS 571</strain>
    </source>
</reference>
<dbReference type="AlphaFoldDB" id="A8IJ52"/>
<gene>
    <name evidence="11" type="ordered locus">AZC_0251</name>
</gene>
<dbReference type="RefSeq" id="WP_012168782.1">
    <property type="nucleotide sequence ID" value="NC_009937.1"/>
</dbReference>
<dbReference type="eggNOG" id="COG1573">
    <property type="taxonomic scope" value="Bacteria"/>
</dbReference>
<evidence type="ECO:0000256" key="9">
    <source>
        <dbReference type="ARBA" id="ARBA00023204"/>
    </source>
</evidence>
<keyword evidence="12" id="KW-1185">Reference proteome</keyword>
<reference evidence="11 12" key="3">
    <citation type="journal article" date="2008" name="BMC Genomics">
        <title>The genome of the versatile nitrogen fixer Azorhizobium caulinodans ORS571.</title>
        <authorList>
            <person name="Lee KB."/>
            <person name="Backer P.D."/>
            <person name="Aono T."/>
            <person name="Liu CT."/>
            <person name="Suzuki S."/>
            <person name="Suzuki T."/>
            <person name="Kaneko T."/>
            <person name="Yamada M."/>
            <person name="Tabata S."/>
            <person name="Kupfer D.M."/>
            <person name="Najar F.Z."/>
            <person name="Wiley G.B."/>
            <person name="Roe B."/>
            <person name="Binnewies T.T."/>
            <person name="Ussery D.W."/>
            <person name="D'Haeze W."/>
            <person name="Herder J.D."/>
            <person name="Gevers D."/>
            <person name="Vereecke D."/>
            <person name="Holsters M."/>
            <person name="Oyaizu H."/>
        </authorList>
    </citation>
    <scope>NUCLEOTIDE SEQUENCE [LARGE SCALE GENOMIC DNA]</scope>
    <source>
        <strain evidence="12">ATCC 43989 / DSM 5975 / JCM 20966 / LMG 6465 / NBRC 14845 / NCIMB 13405 / ORS 571</strain>
    </source>
</reference>
<keyword evidence="4" id="KW-0479">Metal-binding</keyword>
<accession>A8IJ52</accession>
<dbReference type="InterPro" id="IPR005273">
    <property type="entry name" value="Ura-DNA_glyco_family4"/>
</dbReference>
<dbReference type="CDD" id="cd10030">
    <property type="entry name" value="UDG-F4_TTUDGA_SPO1dp_like"/>
    <property type="match status" value="1"/>
</dbReference>
<reference evidence="12" key="2">
    <citation type="submission" date="2007-04" db="EMBL/GenBank/DDBJ databases">
        <title>Complete genome sequence of the nitrogen-fixing bacterium Azorhizobium caulinodans ORS571.</title>
        <authorList>
            <person name="Lee K.B."/>
            <person name="Backer P.D."/>
            <person name="Aono T."/>
            <person name="Liu C.T."/>
            <person name="Suzuki S."/>
            <person name="Suzuki T."/>
            <person name="Kaneko T."/>
            <person name="Yamada M."/>
            <person name="Tabata S."/>
            <person name="Kupfer D.M."/>
            <person name="Najar F.Z."/>
            <person name="Wiley G.B."/>
            <person name="Roe B."/>
            <person name="Binnewies T."/>
            <person name="Ussery D."/>
            <person name="Vereecke D."/>
            <person name="Gevers D."/>
            <person name="Holsters M."/>
            <person name="Oyaizu H."/>
        </authorList>
    </citation>
    <scope>NUCLEOTIDE SEQUENCE [LARGE SCALE GENOMIC DNA]</scope>
    <source>
        <strain evidence="12">ATCC 43989 / DSM 5975 / JCM 20966 / LMG 6465 / NBRC 14845 / NCIMB 13405 / ORS 571</strain>
    </source>
</reference>
<evidence type="ECO:0000256" key="6">
    <source>
        <dbReference type="ARBA" id="ARBA00022801"/>
    </source>
</evidence>
<evidence type="ECO:0000256" key="4">
    <source>
        <dbReference type="ARBA" id="ARBA00022723"/>
    </source>
</evidence>
<dbReference type="GO" id="GO:0051539">
    <property type="term" value="F:4 iron, 4 sulfur cluster binding"/>
    <property type="evidence" value="ECO:0007669"/>
    <property type="project" value="UniProtKB-KW"/>
</dbReference>
<reference evidence="11 12" key="1">
    <citation type="journal article" date="2007" name="Appl. Environ. Microbiol.">
        <title>Rhizobial factors required for stem nodule maturation and maintenance in Sesbania rostrata-Azorhizobium caulinodans ORS571 symbiosis.</title>
        <authorList>
            <person name="Suzuki S."/>
            <person name="Aono T."/>
            <person name="Lee KB."/>
            <person name="Suzuki T."/>
            <person name="Liu CT."/>
            <person name="Miwa H."/>
            <person name="Wakao S."/>
            <person name="Iki T."/>
            <person name="Oyaizu H."/>
        </authorList>
    </citation>
    <scope>NUCLEOTIDE SEQUENCE [LARGE SCALE GENOMIC DNA]</scope>
    <source>
        <strain evidence="12">ATCC 43989 / DSM 5975 / JCM 20966 / LMG 6465 / NBRC 14845 / NCIMB 13405 / ORS 571</strain>
    </source>
</reference>
<evidence type="ECO:0000256" key="7">
    <source>
        <dbReference type="ARBA" id="ARBA00023004"/>
    </source>
</evidence>
<dbReference type="NCBIfam" id="TIGR03914">
    <property type="entry name" value="UDG_fam_dom"/>
    <property type="match status" value="1"/>
</dbReference>
<evidence type="ECO:0000256" key="8">
    <source>
        <dbReference type="ARBA" id="ARBA00023014"/>
    </source>
</evidence>
<dbReference type="Gene3D" id="3.40.470.10">
    <property type="entry name" value="Uracil-DNA glycosylase-like domain"/>
    <property type="match status" value="1"/>
</dbReference>
<dbReference type="SUPFAM" id="SSF52141">
    <property type="entry name" value="Uracil-DNA glycosylase-like"/>
    <property type="match status" value="1"/>
</dbReference>
<dbReference type="InterPro" id="IPR036895">
    <property type="entry name" value="Uracil-DNA_glycosylase-like_sf"/>
</dbReference>
<dbReference type="InterPro" id="IPR051536">
    <property type="entry name" value="UDG_Type-4/5"/>
</dbReference>
<dbReference type="STRING" id="438753.AZC_0251"/>
<dbReference type="SMART" id="SM00987">
    <property type="entry name" value="UreE_C"/>
    <property type="match status" value="1"/>
</dbReference>
<dbReference type="Proteomes" id="UP000000270">
    <property type="component" value="Chromosome"/>
</dbReference>